<sequence length="442" mass="50644">MNFLIKSQRHLTTNQWLNSIGNLFKDSLKNSIGCNNSLFITRSYFQGKYKKGGKSSPQTPSNKGMKQSYIKFTHEEIVKKRKQLNQNITFEDRVLQMNSVNSNLDINDGDMEMDTNEIIDQPVQTPKSSTIKPKIKIPLTQEEIDSLNSTRLFTDENSSANEIEFEIRFKKLMIEQGTMEISKVRIPNELVELATSEGPEPMNLEDKRFSDLFFSKPVVLEKMAIKSSDFPSKPYPQVAFLGKSNVGKSSLLNSLVNKSELAFTSKTPGTTKTVNFYQMWEKLYLVDLPGYGYAKVSKNKSTVWGESISEYLLTSKIFKVFLLVDSRIGLKKNDIEVMKMLEEHKVPFQMVLTKADKSTPSTLKKIYNDIKIQLRDLVCCLPYIIQSSSVDKTGIDEIRHTILKITGFNKSKFIEKKQNQDKPPQINYKKQLKENENKESKS</sequence>
<dbReference type="AlphaFoldDB" id="A0A151ZAY1"/>
<evidence type="ECO:0000256" key="6">
    <source>
        <dbReference type="ARBA" id="ARBA00022842"/>
    </source>
</evidence>
<reference evidence="12 13" key="1">
    <citation type="submission" date="2015-12" db="EMBL/GenBank/DDBJ databases">
        <title>Dictyostelia acquired genes for synthesis and detection of signals that induce cell-type specialization by lateral gene transfer from prokaryotes.</title>
        <authorList>
            <person name="Gloeckner G."/>
            <person name="Schaap P."/>
        </authorList>
    </citation>
    <scope>NUCLEOTIDE SEQUENCE [LARGE SCALE GENOMIC DNA]</scope>
    <source>
        <strain evidence="12 13">TK</strain>
    </source>
</reference>
<proteinExistence type="inferred from homology"/>
<dbReference type="PANTHER" id="PTHR11649">
    <property type="entry name" value="MSS1/TRME-RELATED GTP-BINDING PROTEIN"/>
    <property type="match status" value="1"/>
</dbReference>
<feature type="region of interest" description="Disordered" evidence="10">
    <location>
        <begin position="416"/>
        <end position="442"/>
    </location>
</feature>
<dbReference type="InParanoid" id="A0A151ZAY1"/>
<dbReference type="OrthoDB" id="18834at2759"/>
<dbReference type="NCBIfam" id="TIGR03598">
    <property type="entry name" value="GTPase_YsxC"/>
    <property type="match status" value="1"/>
</dbReference>
<evidence type="ECO:0000256" key="10">
    <source>
        <dbReference type="SAM" id="MobiDB-lite"/>
    </source>
</evidence>
<feature type="domain" description="EngB-type G" evidence="11">
    <location>
        <begin position="234"/>
        <end position="408"/>
    </location>
</feature>
<dbReference type="GO" id="GO:0051301">
    <property type="term" value="P:cell division"/>
    <property type="evidence" value="ECO:0007669"/>
    <property type="project" value="UniProtKB-KW"/>
</dbReference>
<dbReference type="Gene3D" id="3.40.50.300">
    <property type="entry name" value="P-loop containing nucleotide triphosphate hydrolases"/>
    <property type="match status" value="1"/>
</dbReference>
<evidence type="ECO:0000256" key="4">
    <source>
        <dbReference type="ARBA" id="ARBA00022723"/>
    </source>
</evidence>
<feature type="compositionally biased region" description="Basic and acidic residues" evidence="10">
    <location>
        <begin position="431"/>
        <end position="442"/>
    </location>
</feature>
<evidence type="ECO:0000256" key="5">
    <source>
        <dbReference type="ARBA" id="ARBA00022741"/>
    </source>
</evidence>
<dbReference type="SUPFAM" id="SSF52540">
    <property type="entry name" value="P-loop containing nucleoside triphosphate hydrolases"/>
    <property type="match status" value="1"/>
</dbReference>
<evidence type="ECO:0000256" key="2">
    <source>
        <dbReference type="ARBA" id="ARBA00009638"/>
    </source>
</evidence>
<dbReference type="Proteomes" id="UP000076078">
    <property type="component" value="Unassembled WGS sequence"/>
</dbReference>
<evidence type="ECO:0000313" key="13">
    <source>
        <dbReference type="Proteomes" id="UP000076078"/>
    </source>
</evidence>
<comment type="caution">
    <text evidence="12">The sequence shown here is derived from an EMBL/GenBank/DDBJ whole genome shotgun (WGS) entry which is preliminary data.</text>
</comment>
<dbReference type="HAMAP" id="MF_00321">
    <property type="entry name" value="GTPase_EngB"/>
    <property type="match status" value="1"/>
</dbReference>
<evidence type="ECO:0000256" key="7">
    <source>
        <dbReference type="ARBA" id="ARBA00023134"/>
    </source>
</evidence>
<gene>
    <name evidence="12" type="ORF">DLAC_07945</name>
</gene>
<keyword evidence="13" id="KW-1185">Reference proteome</keyword>
<evidence type="ECO:0000256" key="1">
    <source>
        <dbReference type="ARBA" id="ARBA00001946"/>
    </source>
</evidence>
<dbReference type="InterPro" id="IPR006073">
    <property type="entry name" value="GTP-bd"/>
</dbReference>
<dbReference type="InterPro" id="IPR019987">
    <property type="entry name" value="GTP-bd_ribosome_bio_YsxC"/>
</dbReference>
<keyword evidence="5" id="KW-0547">Nucleotide-binding</keyword>
<evidence type="ECO:0000256" key="9">
    <source>
        <dbReference type="ARBA" id="ARBA00023306"/>
    </source>
</evidence>
<keyword evidence="9" id="KW-0131">Cell cycle</keyword>
<dbReference type="GO" id="GO:0046872">
    <property type="term" value="F:metal ion binding"/>
    <property type="evidence" value="ECO:0007669"/>
    <property type="project" value="UniProtKB-KW"/>
</dbReference>
<accession>A0A151ZAY1</accession>
<evidence type="ECO:0000256" key="3">
    <source>
        <dbReference type="ARBA" id="ARBA00022618"/>
    </source>
</evidence>
<protein>
    <recommendedName>
        <fullName evidence="11">EngB-type G domain-containing protein</fullName>
    </recommendedName>
</protein>
<name>A0A151ZAY1_TIELA</name>
<keyword evidence="8" id="KW-0717">Septation</keyword>
<keyword evidence="3" id="KW-0132">Cell division</keyword>
<dbReference type="PROSITE" id="PS51706">
    <property type="entry name" value="G_ENGB"/>
    <property type="match status" value="1"/>
</dbReference>
<dbReference type="GO" id="GO:0005525">
    <property type="term" value="F:GTP binding"/>
    <property type="evidence" value="ECO:0007669"/>
    <property type="project" value="UniProtKB-KW"/>
</dbReference>
<dbReference type="Pfam" id="PF01926">
    <property type="entry name" value="MMR_HSR1"/>
    <property type="match status" value="1"/>
</dbReference>
<comment type="similarity">
    <text evidence="2">Belongs to the TRAFAC class TrmE-Era-EngA-EngB-Septin-like GTPase superfamily. EngB GTPase family.</text>
</comment>
<dbReference type="PANTHER" id="PTHR11649:SF13">
    <property type="entry name" value="ENGB-TYPE G DOMAIN-CONTAINING PROTEIN"/>
    <property type="match status" value="1"/>
</dbReference>
<dbReference type="OMA" id="CTKSINF"/>
<keyword evidence="7" id="KW-0342">GTP-binding</keyword>
<dbReference type="EMBL" id="LODT01000035">
    <property type="protein sequence ID" value="KYQ91044.1"/>
    <property type="molecule type" value="Genomic_DNA"/>
</dbReference>
<organism evidence="12 13">
    <name type="scientific">Tieghemostelium lacteum</name>
    <name type="common">Slime mold</name>
    <name type="synonym">Dictyostelium lacteum</name>
    <dbReference type="NCBI Taxonomy" id="361077"/>
    <lineage>
        <taxon>Eukaryota</taxon>
        <taxon>Amoebozoa</taxon>
        <taxon>Evosea</taxon>
        <taxon>Eumycetozoa</taxon>
        <taxon>Dictyostelia</taxon>
        <taxon>Dictyosteliales</taxon>
        <taxon>Raperosteliaceae</taxon>
        <taxon>Tieghemostelium</taxon>
    </lineage>
</organism>
<dbReference type="InterPro" id="IPR030393">
    <property type="entry name" value="G_ENGB_dom"/>
</dbReference>
<dbReference type="STRING" id="361077.A0A151ZAY1"/>
<comment type="cofactor">
    <cofactor evidence="1">
        <name>Mg(2+)</name>
        <dbReference type="ChEBI" id="CHEBI:18420"/>
    </cofactor>
</comment>
<dbReference type="InterPro" id="IPR027417">
    <property type="entry name" value="P-loop_NTPase"/>
</dbReference>
<keyword evidence="4" id="KW-0479">Metal-binding</keyword>
<evidence type="ECO:0000313" key="12">
    <source>
        <dbReference type="EMBL" id="KYQ91044.1"/>
    </source>
</evidence>
<dbReference type="CDD" id="cd01876">
    <property type="entry name" value="YihA_EngB"/>
    <property type="match status" value="1"/>
</dbReference>
<evidence type="ECO:0000259" key="11">
    <source>
        <dbReference type="PROSITE" id="PS51706"/>
    </source>
</evidence>
<evidence type="ECO:0000256" key="8">
    <source>
        <dbReference type="ARBA" id="ARBA00023210"/>
    </source>
</evidence>
<keyword evidence="6" id="KW-0460">Magnesium</keyword>